<protein>
    <submittedName>
        <fullName evidence="2">Nucleotidyl transferase AbiEii/AbiGii toxin family protein</fullName>
    </submittedName>
</protein>
<name>A0ABR7F7D9_9FIRM</name>
<reference evidence="2 3" key="1">
    <citation type="submission" date="2020-08" db="EMBL/GenBank/DDBJ databases">
        <title>Genome public.</title>
        <authorList>
            <person name="Liu C."/>
            <person name="Sun Q."/>
        </authorList>
    </citation>
    <scope>NUCLEOTIDE SEQUENCE [LARGE SCALE GENOMIC DNA]</scope>
    <source>
        <strain evidence="2 3">NSJ-34</strain>
    </source>
</reference>
<dbReference type="Pfam" id="PF08843">
    <property type="entry name" value="AbiEii"/>
    <property type="match status" value="1"/>
</dbReference>
<dbReference type="EMBL" id="JACOOU010000001">
    <property type="protein sequence ID" value="MBC5671122.1"/>
    <property type="molecule type" value="Genomic_DNA"/>
</dbReference>
<keyword evidence="3" id="KW-1185">Reference proteome</keyword>
<evidence type="ECO:0000256" key="1">
    <source>
        <dbReference type="SAM" id="MobiDB-lite"/>
    </source>
</evidence>
<sequence length="299" mass="35053">MIHTSRQLKALVRNRSHGDSTKAQLLIRSYIMERFLERISLSPYREKFILKGGMLISSMVGVDYRSTMDMDTTVRNMPLSADHMEKIIKDIIRIPIEDGVTFGIKKITEIMEEEEYGGIRLHLEAVLDTMKIPLKLDVSTGDIITPKEITYQYWLMFEERTIPVLAYNLETVLAEKLETVLRRGTANTRLRDFYDLFLLQKEYSSSLILPDLKQAFTETCRQRETGAEKGMDVLNRIRADPGMERLWENYRRKFEYAEGISWDEVMGTVEMLYQMTAEKKEEKSFEKKESPYRAKDRDL</sequence>
<dbReference type="GO" id="GO:0016740">
    <property type="term" value="F:transferase activity"/>
    <property type="evidence" value="ECO:0007669"/>
    <property type="project" value="UniProtKB-KW"/>
</dbReference>
<gene>
    <name evidence="2" type="ORF">H8S76_02600</name>
</gene>
<feature type="region of interest" description="Disordered" evidence="1">
    <location>
        <begin position="278"/>
        <end position="299"/>
    </location>
</feature>
<dbReference type="Gene3D" id="3.10.450.620">
    <property type="entry name" value="JHP933, nucleotidyltransferase-like core domain"/>
    <property type="match status" value="1"/>
</dbReference>
<comment type="caution">
    <text evidence="2">The sequence shown here is derived from an EMBL/GenBank/DDBJ whole genome shotgun (WGS) entry which is preliminary data.</text>
</comment>
<evidence type="ECO:0000313" key="2">
    <source>
        <dbReference type="EMBL" id="MBC5671122.1"/>
    </source>
</evidence>
<proteinExistence type="predicted"/>
<keyword evidence="2" id="KW-0808">Transferase</keyword>
<accession>A0ABR7F7D9</accession>
<dbReference type="InterPro" id="IPR014942">
    <property type="entry name" value="AbiEii"/>
</dbReference>
<dbReference type="RefSeq" id="WP_103732811.1">
    <property type="nucleotide sequence ID" value="NZ_JACOOU010000001.1"/>
</dbReference>
<evidence type="ECO:0000313" key="3">
    <source>
        <dbReference type="Proteomes" id="UP000654573"/>
    </source>
</evidence>
<organism evidence="2 3">
    <name type="scientific">Blautia celeris</name>
    <dbReference type="NCBI Taxonomy" id="2763026"/>
    <lineage>
        <taxon>Bacteria</taxon>
        <taxon>Bacillati</taxon>
        <taxon>Bacillota</taxon>
        <taxon>Clostridia</taxon>
        <taxon>Lachnospirales</taxon>
        <taxon>Lachnospiraceae</taxon>
        <taxon>Blautia</taxon>
    </lineage>
</organism>
<dbReference type="Proteomes" id="UP000654573">
    <property type="component" value="Unassembled WGS sequence"/>
</dbReference>